<gene>
    <name evidence="1" type="ORF">C1N76_18320</name>
</gene>
<organism evidence="1 2">
    <name type="scientific">Geobacillus thermoleovorans</name>
    <name type="common">Bacillus thermoleovorans</name>
    <dbReference type="NCBI Taxonomy" id="33941"/>
    <lineage>
        <taxon>Bacteria</taxon>
        <taxon>Bacillati</taxon>
        <taxon>Bacillota</taxon>
        <taxon>Bacilli</taxon>
        <taxon>Bacillales</taxon>
        <taxon>Anoxybacillaceae</taxon>
        <taxon>Geobacillus</taxon>
        <taxon>Geobacillus thermoleovorans group</taxon>
    </lineage>
</organism>
<reference evidence="2" key="1">
    <citation type="submission" date="2018-02" db="EMBL/GenBank/DDBJ databases">
        <title>The complete genome of bacterial strain SGAirxxxx.</title>
        <authorList>
            <person name="Schuster S.C."/>
        </authorList>
    </citation>
    <scope>NUCLEOTIDE SEQUENCE [LARGE SCALE GENOMIC DNA]</scope>
    <source>
        <strain evidence="2">SGAir0734</strain>
    </source>
</reference>
<dbReference type="AlphaFoldDB" id="A0A1C3D459"/>
<accession>A0A1C3D459</accession>
<name>A0A1C3D459_GEOTH</name>
<dbReference type="EMBL" id="CP027303">
    <property type="protein sequence ID" value="AWO76261.1"/>
    <property type="molecule type" value="Genomic_DNA"/>
</dbReference>
<dbReference type="KEGG" id="gtk:GT3570_07180"/>
<dbReference type="Proteomes" id="UP000246996">
    <property type="component" value="Chromosome"/>
</dbReference>
<evidence type="ECO:0000313" key="1">
    <source>
        <dbReference type="EMBL" id="AWO76261.1"/>
    </source>
</evidence>
<protein>
    <submittedName>
        <fullName evidence="1">Uncharacterized protein</fullName>
    </submittedName>
</protein>
<proteinExistence type="predicted"/>
<evidence type="ECO:0000313" key="2">
    <source>
        <dbReference type="Proteomes" id="UP000246996"/>
    </source>
</evidence>
<sequence>MLMTCAFGRLSLSLHWLRMSPFADGSQIHFFHIDGWMAERMDTEKGEDDCFFAFIFVDFYVNVN</sequence>